<evidence type="ECO:0000256" key="4">
    <source>
        <dbReference type="SAM" id="Coils"/>
    </source>
</evidence>
<dbReference type="GO" id="GO:0008017">
    <property type="term" value="F:microtubule binding"/>
    <property type="evidence" value="ECO:0007669"/>
    <property type="project" value="TreeGrafter"/>
</dbReference>
<dbReference type="EMBL" id="CAMPGE010028457">
    <property type="protein sequence ID" value="CAI2385977.1"/>
    <property type="molecule type" value="Genomic_DNA"/>
</dbReference>
<accession>A0AAD1Y7D6</accession>
<gene>
    <name evidence="7" type="ORF">ECRASSUSDP1_LOCUS27576</name>
</gene>
<evidence type="ECO:0000256" key="3">
    <source>
        <dbReference type="ARBA" id="ARBA00023054"/>
    </source>
</evidence>
<evidence type="ECO:0000313" key="8">
    <source>
        <dbReference type="Proteomes" id="UP001295684"/>
    </source>
</evidence>
<dbReference type="Gene3D" id="1.10.418.10">
    <property type="entry name" value="Calponin-like domain"/>
    <property type="match status" value="1"/>
</dbReference>
<evidence type="ECO:0000256" key="1">
    <source>
        <dbReference type="ARBA" id="ARBA00004496"/>
    </source>
</evidence>
<protein>
    <recommendedName>
        <fullName evidence="6">HOOK N-terminal domain-containing protein</fullName>
    </recommendedName>
</protein>
<dbReference type="AlphaFoldDB" id="A0AAD1Y7D6"/>
<feature type="coiled-coil region" evidence="4">
    <location>
        <begin position="184"/>
        <end position="365"/>
    </location>
</feature>
<dbReference type="InterPro" id="IPR043936">
    <property type="entry name" value="HOOK_N"/>
</dbReference>
<dbReference type="GO" id="GO:0005815">
    <property type="term" value="C:microtubule organizing center"/>
    <property type="evidence" value="ECO:0007669"/>
    <property type="project" value="TreeGrafter"/>
</dbReference>
<keyword evidence="2" id="KW-0963">Cytoplasm</keyword>
<dbReference type="Pfam" id="PF19047">
    <property type="entry name" value="HOOK_N"/>
    <property type="match status" value="1"/>
</dbReference>
<keyword evidence="3 4" id="KW-0175">Coiled coil</keyword>
<comment type="subcellular location">
    <subcellularLocation>
        <location evidence="1">Cytoplasm</location>
    </subcellularLocation>
</comment>
<dbReference type="SUPFAM" id="SSF116907">
    <property type="entry name" value="Hook domain"/>
    <property type="match status" value="1"/>
</dbReference>
<dbReference type="GO" id="GO:0031122">
    <property type="term" value="P:cytoplasmic microtubule organization"/>
    <property type="evidence" value="ECO:0007669"/>
    <property type="project" value="TreeGrafter"/>
</dbReference>
<proteinExistence type="predicted"/>
<dbReference type="GO" id="GO:0030705">
    <property type="term" value="P:cytoskeleton-dependent intracellular transport"/>
    <property type="evidence" value="ECO:0007669"/>
    <property type="project" value="InterPro"/>
</dbReference>
<dbReference type="PANTHER" id="PTHR18947">
    <property type="entry name" value="HOOK PROTEINS"/>
    <property type="match status" value="1"/>
</dbReference>
<evidence type="ECO:0000313" key="7">
    <source>
        <dbReference type="EMBL" id="CAI2385977.1"/>
    </source>
</evidence>
<name>A0AAD1Y7D6_EUPCR</name>
<sequence>MATEESSLVEWINSFEHLGIRITDLSELSNGVDLFKILQEVSETIWAEDKMELEDPDSEFMKMKNVSAVFSGIQEYYSSKLLNEIHDYEIDIEAICQRMDIDAIIRLCELTIGVVIQCDAKDEYINAIISLSEDTQAVLMKIIQNTMANSSKNNSSVDHNEEGSSINQSYSEDNLNLSQSLTVSLETQMQIDKYKKQIQALKLKLSETEEENGHYKTQVEKLTLENREIQEDLEIEKKKKSYSQNSSSDKLNEILDQLAQVEKELAKKTFECESSQKRLSLLESKLSDVQSSHTDEKDKLNDELDECKSKLRKLEQVESLNSHYKKKLEESVEMKSQINELKEHISDLENQIEEYETQMKRGDSYKDLYSGLQKELLEERDSTCQLTLQNNELNDKVNDLKKDMERLEKDSAKKDDRIRKMLQEQHTRQSEYESPASYELKSQKYDSDLETLANEIGGDLHNVSIEKNELYIRLKQENEELKIKIRENEDSLLKQLEDDLKKKDSSIKTSHEENFRLRKRAEILKQQNDELKVEVDKMKNDAYGYLELQNEVKAAKSDKKSLKEKIKNLQEKLRELERAKEELDRLKKSYEDLEHEKKELKAEIKDTRQMLDKHKDENVAIKTKMLEVEKEFNERSMRIQLENDSMKLELGALKENSPTEAVSHSSEVLASIESEKIKVIEKENKILQLKLEIKSLEGRIKESEERFSKNLKDMETSFADERNILQEELYAAKSEREEKDKEMKEQEKLMITSMASFFFDTLNKQEQKRQEESNSGGSFLKKLRNASYALPSKFG</sequence>
<dbReference type="PANTHER" id="PTHR18947:SF28">
    <property type="entry name" value="GIRDIN, ISOFORM A"/>
    <property type="match status" value="1"/>
</dbReference>
<feature type="domain" description="HOOK N-terminal" evidence="6">
    <location>
        <begin position="6"/>
        <end position="145"/>
    </location>
</feature>
<dbReference type="GO" id="GO:0051959">
    <property type="term" value="F:dynein light intermediate chain binding"/>
    <property type="evidence" value="ECO:0007669"/>
    <property type="project" value="TreeGrafter"/>
</dbReference>
<feature type="coiled-coil region" evidence="4">
    <location>
        <begin position="390"/>
        <end position="424"/>
    </location>
</feature>
<feature type="coiled-coil region" evidence="4">
    <location>
        <begin position="672"/>
        <end position="749"/>
    </location>
</feature>
<feature type="region of interest" description="Disordered" evidence="5">
    <location>
        <begin position="150"/>
        <end position="171"/>
    </location>
</feature>
<organism evidence="7 8">
    <name type="scientific">Euplotes crassus</name>
    <dbReference type="NCBI Taxonomy" id="5936"/>
    <lineage>
        <taxon>Eukaryota</taxon>
        <taxon>Sar</taxon>
        <taxon>Alveolata</taxon>
        <taxon>Ciliophora</taxon>
        <taxon>Intramacronucleata</taxon>
        <taxon>Spirotrichea</taxon>
        <taxon>Hypotrichia</taxon>
        <taxon>Euplotida</taxon>
        <taxon>Euplotidae</taxon>
        <taxon>Moneuplotes</taxon>
    </lineage>
</organism>
<evidence type="ECO:0000259" key="6">
    <source>
        <dbReference type="Pfam" id="PF19047"/>
    </source>
</evidence>
<comment type="caution">
    <text evidence="7">The sequence shown here is derived from an EMBL/GenBank/DDBJ whole genome shotgun (WGS) entry which is preliminary data.</text>
</comment>
<dbReference type="GO" id="GO:0005737">
    <property type="term" value="C:cytoplasm"/>
    <property type="evidence" value="ECO:0007669"/>
    <property type="project" value="UniProtKB-SubCell"/>
</dbReference>
<feature type="coiled-coil region" evidence="4">
    <location>
        <begin position="460"/>
        <end position="631"/>
    </location>
</feature>
<evidence type="ECO:0000256" key="5">
    <source>
        <dbReference type="SAM" id="MobiDB-lite"/>
    </source>
</evidence>
<evidence type="ECO:0000256" key="2">
    <source>
        <dbReference type="ARBA" id="ARBA00022490"/>
    </source>
</evidence>
<dbReference type="Gene3D" id="1.10.287.1490">
    <property type="match status" value="1"/>
</dbReference>
<dbReference type="InterPro" id="IPR036872">
    <property type="entry name" value="CH_dom_sf"/>
</dbReference>
<dbReference type="CDD" id="cd22211">
    <property type="entry name" value="HkD_SF"/>
    <property type="match status" value="1"/>
</dbReference>
<reference evidence="7" key="1">
    <citation type="submission" date="2023-07" db="EMBL/GenBank/DDBJ databases">
        <authorList>
            <consortium name="AG Swart"/>
            <person name="Singh M."/>
            <person name="Singh A."/>
            <person name="Seah K."/>
            <person name="Emmerich C."/>
        </authorList>
    </citation>
    <scope>NUCLEOTIDE SEQUENCE</scope>
    <source>
        <strain evidence="7">DP1</strain>
    </source>
</reference>
<dbReference type="Proteomes" id="UP001295684">
    <property type="component" value="Unassembled WGS sequence"/>
</dbReference>
<keyword evidence="8" id="KW-1185">Reference proteome</keyword>